<name>A0A2D0N889_FLAN2</name>
<dbReference type="OrthoDB" id="2985529at2"/>
<feature type="domain" description="Thioredoxin" evidence="2">
    <location>
        <begin position="100"/>
        <end position="222"/>
    </location>
</feature>
<dbReference type="InterPro" id="IPR036249">
    <property type="entry name" value="Thioredoxin-like_sf"/>
</dbReference>
<dbReference type="PROSITE" id="PS51352">
    <property type="entry name" value="THIOREDOXIN_2"/>
    <property type="match status" value="1"/>
</dbReference>
<dbReference type="InterPro" id="IPR013766">
    <property type="entry name" value="Thioredoxin_domain"/>
</dbReference>
<proteinExistence type="predicted"/>
<dbReference type="Proteomes" id="UP000223913">
    <property type="component" value="Unassembled WGS sequence"/>
</dbReference>
<evidence type="ECO:0000259" key="2">
    <source>
        <dbReference type="PROSITE" id="PS51352"/>
    </source>
</evidence>
<dbReference type="Gene3D" id="3.40.30.10">
    <property type="entry name" value="Glutaredoxin"/>
    <property type="match status" value="1"/>
</dbReference>
<dbReference type="Pfam" id="PF13098">
    <property type="entry name" value="Thioredoxin_2"/>
    <property type="match status" value="1"/>
</dbReference>
<feature type="transmembrane region" description="Helical" evidence="1">
    <location>
        <begin position="46"/>
        <end position="64"/>
    </location>
</feature>
<sequence>MKKDQFETDIKDRLDALETSPPDKIWDQLDHQLGSGTPAPFRPGKWLGLAAAGIVALAAILLLLRPADPSVIQAENEVRYDTVYGLGASGEFRVVQVDTALIGISAEKESVMAVRDRIPEPVRTWLEDERVLLLYIRSDCKYCLRLEEETFTDPGLDQFIEDHFNMITLEYGDEKNAPFLNRNNLNVSPTLVVINERGLITYRIQGFRNATDMQTTLQAVLDGATIPEKEAEQEVVTGPYVEITDRPRTFKIAPNPSQGPFTIRVNNPERLAAKVQISTIHGQMVREQHIDAVRGDWEESFDLSDVRKGYYIIRIERGSEVLVEKILIQ</sequence>
<organism evidence="3 4">
    <name type="scientific">Flavilitoribacter nigricans (strain ATCC 23147 / DSM 23189 / NBRC 102662 / NCIMB 1420 / SS-2)</name>
    <name type="common">Lewinella nigricans</name>
    <dbReference type="NCBI Taxonomy" id="1122177"/>
    <lineage>
        <taxon>Bacteria</taxon>
        <taxon>Pseudomonadati</taxon>
        <taxon>Bacteroidota</taxon>
        <taxon>Saprospiria</taxon>
        <taxon>Saprospirales</taxon>
        <taxon>Lewinellaceae</taxon>
        <taxon>Flavilitoribacter</taxon>
    </lineage>
</organism>
<dbReference type="AlphaFoldDB" id="A0A2D0N889"/>
<dbReference type="SUPFAM" id="SSF52833">
    <property type="entry name" value="Thioredoxin-like"/>
    <property type="match status" value="1"/>
</dbReference>
<dbReference type="Pfam" id="PF18962">
    <property type="entry name" value="Por_Secre_tail"/>
    <property type="match status" value="1"/>
</dbReference>
<protein>
    <recommendedName>
        <fullName evidence="2">Thioredoxin domain-containing protein</fullName>
    </recommendedName>
</protein>
<dbReference type="InterPro" id="IPR012336">
    <property type="entry name" value="Thioredoxin-like_fold"/>
</dbReference>
<dbReference type="InterPro" id="IPR026444">
    <property type="entry name" value="Secre_tail"/>
</dbReference>
<dbReference type="NCBIfam" id="TIGR04183">
    <property type="entry name" value="Por_Secre_tail"/>
    <property type="match status" value="1"/>
</dbReference>
<keyword evidence="4" id="KW-1185">Reference proteome</keyword>
<reference evidence="3 4" key="1">
    <citation type="submission" date="2017-10" db="EMBL/GenBank/DDBJ databases">
        <title>The draft genome sequence of Lewinella nigricans NBRC 102662.</title>
        <authorList>
            <person name="Wang K."/>
        </authorList>
    </citation>
    <scope>NUCLEOTIDE SEQUENCE [LARGE SCALE GENOMIC DNA]</scope>
    <source>
        <strain evidence="3 4">NBRC 102662</strain>
    </source>
</reference>
<evidence type="ECO:0000313" key="4">
    <source>
        <dbReference type="Proteomes" id="UP000223913"/>
    </source>
</evidence>
<evidence type="ECO:0000256" key="1">
    <source>
        <dbReference type="SAM" id="Phobius"/>
    </source>
</evidence>
<keyword evidence="1" id="KW-0812">Transmembrane</keyword>
<dbReference type="EMBL" id="PDUD01000024">
    <property type="protein sequence ID" value="PHN04731.1"/>
    <property type="molecule type" value="Genomic_DNA"/>
</dbReference>
<keyword evidence="1" id="KW-1133">Transmembrane helix</keyword>
<dbReference type="RefSeq" id="WP_099151790.1">
    <property type="nucleotide sequence ID" value="NZ_PDUD01000024.1"/>
</dbReference>
<gene>
    <name evidence="3" type="ORF">CRP01_19645</name>
</gene>
<evidence type="ECO:0000313" key="3">
    <source>
        <dbReference type="EMBL" id="PHN04731.1"/>
    </source>
</evidence>
<comment type="caution">
    <text evidence="3">The sequence shown here is derived from an EMBL/GenBank/DDBJ whole genome shotgun (WGS) entry which is preliminary data.</text>
</comment>
<keyword evidence="1" id="KW-0472">Membrane</keyword>
<accession>A0A2D0N889</accession>